<proteinExistence type="predicted"/>
<dbReference type="EMBL" id="PYHO01000019">
    <property type="protein sequence ID" value="PSR45128.1"/>
    <property type="molecule type" value="Genomic_DNA"/>
</dbReference>
<gene>
    <name evidence="3" type="ORF">C8256_19640</name>
</gene>
<feature type="signal peptide" evidence="1">
    <location>
        <begin position="1"/>
        <end position="28"/>
    </location>
</feature>
<keyword evidence="4" id="KW-1185">Reference proteome</keyword>
<reference evidence="3 4" key="1">
    <citation type="submission" date="2018-03" db="EMBL/GenBank/DDBJ databases">
        <title>First report of an OXA-48+CTX-M-M-producing Kluyvera ascorbata clone recovered from patients admitted in a University Hospital in Madrid, Spain.</title>
        <authorList>
            <person name="Hernandez-Garcia M."/>
            <person name="Leon-Sampedro R."/>
            <person name="Perez-Viso B."/>
            <person name="Morosini M.I."/>
            <person name="Lopez-Fresnena N."/>
            <person name="Coque T.M."/>
            <person name="Bonten M."/>
            <person name="Malhotra-Kumar S."/>
            <person name="Ruiz-Garbajosa P."/>
            <person name="Canton R."/>
        </authorList>
    </citation>
    <scope>NUCLEOTIDE SEQUENCE [LARGE SCALE GENOMIC DNA]</scope>
    <source>
        <strain evidence="3 4">KA2</strain>
    </source>
</reference>
<evidence type="ECO:0000259" key="2">
    <source>
        <dbReference type="Pfam" id="PF12883"/>
    </source>
</evidence>
<organism evidence="3 4">
    <name type="scientific">Kluyvera genomosp. 2</name>
    <dbReference type="NCBI Taxonomy" id="2774054"/>
    <lineage>
        <taxon>Bacteria</taxon>
        <taxon>Pseudomonadati</taxon>
        <taxon>Pseudomonadota</taxon>
        <taxon>Gammaproteobacteria</taxon>
        <taxon>Enterobacterales</taxon>
        <taxon>Enterobacteriaceae</taxon>
        <taxon>Kluyvera</taxon>
    </lineage>
</organism>
<dbReference type="AlphaFoldDB" id="A0A2T2XY37"/>
<name>A0A2T2XY37_9ENTR</name>
<sequence length="325" mass="36645">MQRKCRMGKMIRGLFLLPLLWLSTSALAQPTLSPQQTVEQLYHAYLNDEQFVYFGETGETRIISQRLVEELNENDRYILPGDEGFLDYDPMCGCQDFESPFVESIQATQSDATHAEVTVRFHPLKSDSAVLTLITLTLIAEGDRWRIDDVIDSDSNGVTLYQRLHAENQRMRASLVGLQHPQPQIFVQRVYAQLAHSPVPWTAMATPKLLQALIDYEHAEGNSGKTFEDPHTLEYINSNPLCGCSEGDFQKIIAMNVVEQNTGQAKIHVAYWLNENTPGERDIVLSKIENNWVIEDVILPGEGSLLQRLRSVAAEDRATRGTPST</sequence>
<feature type="domain" description="DUF3828" evidence="2">
    <location>
        <begin position="230"/>
        <end position="297"/>
    </location>
</feature>
<evidence type="ECO:0000313" key="3">
    <source>
        <dbReference type="EMBL" id="PSR45128.1"/>
    </source>
</evidence>
<keyword evidence="1" id="KW-0732">Signal</keyword>
<accession>A0A2T2XY37</accession>
<evidence type="ECO:0000313" key="4">
    <source>
        <dbReference type="Proteomes" id="UP000240892"/>
    </source>
</evidence>
<evidence type="ECO:0000256" key="1">
    <source>
        <dbReference type="SAM" id="SignalP"/>
    </source>
</evidence>
<dbReference type="Pfam" id="PF12883">
    <property type="entry name" value="DUF3828"/>
    <property type="match status" value="2"/>
</dbReference>
<comment type="caution">
    <text evidence="3">The sequence shown here is derived from an EMBL/GenBank/DDBJ whole genome shotgun (WGS) entry which is preliminary data.</text>
</comment>
<dbReference type="Gene3D" id="3.10.450.50">
    <property type="match status" value="1"/>
</dbReference>
<protein>
    <recommendedName>
        <fullName evidence="2">DUF3828 domain-containing protein</fullName>
    </recommendedName>
</protein>
<dbReference type="Proteomes" id="UP000240892">
    <property type="component" value="Unassembled WGS sequence"/>
</dbReference>
<dbReference type="InterPro" id="IPR024289">
    <property type="entry name" value="DUF3828"/>
</dbReference>
<feature type="chain" id="PRO_5015504951" description="DUF3828 domain-containing protein" evidence="1">
    <location>
        <begin position="29"/>
        <end position="325"/>
    </location>
</feature>
<feature type="domain" description="DUF3828" evidence="2">
    <location>
        <begin position="34"/>
        <end position="152"/>
    </location>
</feature>